<protein>
    <submittedName>
        <fullName evidence="2">Nucleoside triphosphate pyrophosphohydrolase</fullName>
        <ecNumber evidence="2">3.6.1.9</ecNumber>
    </submittedName>
</protein>
<dbReference type="PANTHER" id="PTHR30522">
    <property type="entry name" value="NUCLEOSIDE TRIPHOSPHATE PYROPHOSPHOHYDROLASE"/>
    <property type="match status" value="1"/>
</dbReference>
<sequence>MDIAHEEKAFRDLVAVCRRLRGPDGCPWDREQTLESMTPYLLEEAAEAGQAVAESDPDAIAEELGDHVFLGIFCLELLRERSGLGVAEALERATDKLIRRHPHVYGDAHVQDGEAAYHQWQQIKQREQGAGSLLGTQPPGLAALVTAYRIQEKASAVGFDWPEASGPLAKVREEIGEVERAMGDGVARATASEIGDLLFAVVNLARHLDIDPERELGAAVRRFRERFLHIEQRLAEEGRSIRGTSLAELDQLWEEAKVLASSKERP</sequence>
<proteinExistence type="predicted"/>
<gene>
    <name evidence="2" type="primary">mazG</name>
    <name evidence="2" type="ORF">E6K80_02220</name>
</gene>
<dbReference type="InterPro" id="IPR048015">
    <property type="entry name" value="NTP-PPase_MazG-like_N"/>
</dbReference>
<dbReference type="GO" id="GO:0046047">
    <property type="term" value="P:TTP catabolic process"/>
    <property type="evidence" value="ECO:0007669"/>
    <property type="project" value="TreeGrafter"/>
</dbReference>
<dbReference type="InterPro" id="IPR048011">
    <property type="entry name" value="NTP-PPase_MazG-like_C"/>
</dbReference>
<name>A0A538UA99_UNCEI</name>
<dbReference type="EC" id="3.6.1.9" evidence="2"/>
<dbReference type="CDD" id="cd11528">
    <property type="entry name" value="NTP-PPase_MazG_Nterm"/>
    <property type="match status" value="1"/>
</dbReference>
<dbReference type="GO" id="GO:0006203">
    <property type="term" value="P:dGTP catabolic process"/>
    <property type="evidence" value="ECO:0007669"/>
    <property type="project" value="TreeGrafter"/>
</dbReference>
<dbReference type="CDD" id="cd11529">
    <property type="entry name" value="NTP-PPase_MazG_Cterm"/>
    <property type="match status" value="1"/>
</dbReference>
<dbReference type="NCBIfam" id="NF007113">
    <property type="entry name" value="PRK09562.1"/>
    <property type="match status" value="1"/>
</dbReference>
<dbReference type="Proteomes" id="UP000319836">
    <property type="component" value="Unassembled WGS sequence"/>
</dbReference>
<dbReference type="Gene3D" id="1.10.287.1080">
    <property type="entry name" value="MazG-like"/>
    <property type="match status" value="2"/>
</dbReference>
<keyword evidence="2" id="KW-0378">Hydrolase</keyword>
<dbReference type="SUPFAM" id="SSF101386">
    <property type="entry name" value="all-alpha NTP pyrophosphatases"/>
    <property type="match status" value="2"/>
</dbReference>
<evidence type="ECO:0000313" key="2">
    <source>
        <dbReference type="EMBL" id="TMQ72649.1"/>
    </source>
</evidence>
<feature type="domain" description="NTP pyrophosphohydrolase MazG-like" evidence="1">
    <location>
        <begin position="169"/>
        <end position="225"/>
    </location>
</feature>
<organism evidence="2 3">
    <name type="scientific">Eiseniibacteriota bacterium</name>
    <dbReference type="NCBI Taxonomy" id="2212470"/>
    <lineage>
        <taxon>Bacteria</taxon>
        <taxon>Candidatus Eiseniibacteriota</taxon>
    </lineage>
</organism>
<dbReference type="GO" id="GO:0046076">
    <property type="term" value="P:dTTP catabolic process"/>
    <property type="evidence" value="ECO:0007669"/>
    <property type="project" value="TreeGrafter"/>
</dbReference>
<feature type="domain" description="NTP pyrophosphohydrolase MazG-like" evidence="1">
    <location>
        <begin position="32"/>
        <end position="104"/>
    </location>
</feature>
<accession>A0A538UA99</accession>
<dbReference type="GO" id="GO:0046052">
    <property type="term" value="P:UTP catabolic process"/>
    <property type="evidence" value="ECO:0007669"/>
    <property type="project" value="TreeGrafter"/>
</dbReference>
<dbReference type="PANTHER" id="PTHR30522:SF0">
    <property type="entry name" value="NUCLEOSIDE TRIPHOSPHATE PYROPHOSPHOHYDROLASE"/>
    <property type="match status" value="1"/>
</dbReference>
<dbReference type="NCBIfam" id="TIGR00444">
    <property type="entry name" value="mazG"/>
    <property type="match status" value="1"/>
</dbReference>
<dbReference type="Pfam" id="PF03819">
    <property type="entry name" value="MazG"/>
    <property type="match status" value="2"/>
</dbReference>
<reference evidence="2 3" key="1">
    <citation type="journal article" date="2019" name="Nat. Microbiol.">
        <title>Mediterranean grassland soil C-N compound turnover is dependent on rainfall and depth, and is mediated by genomically divergent microorganisms.</title>
        <authorList>
            <person name="Diamond S."/>
            <person name="Andeer P.F."/>
            <person name="Li Z."/>
            <person name="Crits-Christoph A."/>
            <person name="Burstein D."/>
            <person name="Anantharaman K."/>
            <person name="Lane K.R."/>
            <person name="Thomas B.C."/>
            <person name="Pan C."/>
            <person name="Northen T.R."/>
            <person name="Banfield J.F."/>
        </authorList>
    </citation>
    <scope>NUCLEOTIDE SEQUENCE [LARGE SCALE GENOMIC DNA]</scope>
    <source>
        <strain evidence="2">WS_10</strain>
    </source>
</reference>
<dbReference type="InterPro" id="IPR004518">
    <property type="entry name" value="MazG-like_dom"/>
</dbReference>
<evidence type="ECO:0000313" key="3">
    <source>
        <dbReference type="Proteomes" id="UP000319836"/>
    </source>
</evidence>
<comment type="caution">
    <text evidence="2">The sequence shown here is derived from an EMBL/GenBank/DDBJ whole genome shotgun (WGS) entry which is preliminary data.</text>
</comment>
<dbReference type="GO" id="GO:0046061">
    <property type="term" value="P:dATP catabolic process"/>
    <property type="evidence" value="ECO:0007669"/>
    <property type="project" value="TreeGrafter"/>
</dbReference>
<dbReference type="InterPro" id="IPR011551">
    <property type="entry name" value="NTP_PyrPHydrolase_MazG"/>
</dbReference>
<dbReference type="AlphaFoldDB" id="A0A538UA99"/>
<dbReference type="EMBL" id="VBPA01000048">
    <property type="protein sequence ID" value="TMQ72649.1"/>
    <property type="molecule type" value="Genomic_DNA"/>
</dbReference>
<evidence type="ECO:0000259" key="1">
    <source>
        <dbReference type="Pfam" id="PF03819"/>
    </source>
</evidence>
<dbReference type="GO" id="GO:0046081">
    <property type="term" value="P:dUTP catabolic process"/>
    <property type="evidence" value="ECO:0007669"/>
    <property type="project" value="TreeGrafter"/>
</dbReference>
<dbReference type="GO" id="GO:0047429">
    <property type="term" value="F:nucleoside triphosphate diphosphatase activity"/>
    <property type="evidence" value="ECO:0007669"/>
    <property type="project" value="UniProtKB-EC"/>
</dbReference>